<dbReference type="RefSeq" id="WP_301573028.1">
    <property type="nucleotide sequence ID" value="NZ_JAPWIE010000006.1"/>
</dbReference>
<keyword evidence="3" id="KW-0067">ATP-binding</keyword>
<dbReference type="PANTHER" id="PTHR13710">
    <property type="entry name" value="DNA HELICASE RECQ FAMILY MEMBER"/>
    <property type="match status" value="1"/>
</dbReference>
<dbReference type="InterPro" id="IPR011545">
    <property type="entry name" value="DEAD/DEAH_box_helicase_dom"/>
</dbReference>
<evidence type="ECO:0000256" key="6">
    <source>
        <dbReference type="ARBA" id="ARBA00034617"/>
    </source>
</evidence>
<dbReference type="Gene3D" id="3.40.50.300">
    <property type="entry name" value="P-loop containing nucleotide triphosphate hydrolases"/>
    <property type="match status" value="2"/>
</dbReference>
<reference evidence="10" key="1">
    <citation type="submission" date="2022-12" db="EMBL/GenBank/DDBJ databases">
        <authorList>
            <person name="Krivoruchko A.V."/>
            <person name="Elkin A."/>
        </authorList>
    </citation>
    <scope>NUCLEOTIDE SEQUENCE</scope>
    <source>
        <strain evidence="10">IEGM 1388</strain>
    </source>
</reference>
<dbReference type="PANTHER" id="PTHR13710:SF105">
    <property type="entry name" value="ATP-DEPENDENT DNA HELICASE Q1"/>
    <property type="match status" value="1"/>
</dbReference>
<gene>
    <name evidence="10" type="primary">dpdF</name>
    <name evidence="10" type="ORF">O4213_19770</name>
</gene>
<feature type="domain" description="Helicase C-terminal" evidence="9">
    <location>
        <begin position="387"/>
        <end position="547"/>
    </location>
</feature>
<dbReference type="Proteomes" id="UP001067235">
    <property type="component" value="Unassembled WGS sequence"/>
</dbReference>
<sequence length="855" mass="93893">MSRDDIAAAQAALIAWPEAESPLRTLVLSDACRRLLDALAGLSDYRAGWRDVASLVRQVLLTSRVTYGGSPSLSVPVGSAWPSPEQWEEVSCISAPLDDGRRSVQALDWAPPSSSEPTDAENSLAVSQVLDVYRDADPRRGGLIDADPFWKAAHDYATYRGQTQRQAARTAVLNEGGSVLVSLPTGRGKTAIAWSKVLLSTMGVSIVIVPTVVLALDMERRTADTAKRLGRRLSPCARYAYIGSLDSDDKQQLREAVRSGTQRLLYTSPEAFVSSLAPAVLECARAGYLQQIVIDEVHLVDQWGSDFRSEFQTMPGLIRDAYTSAPERKKPSVLLLSATLAQRAVDVVSKLFSVGGTEVDLVWGSELRTEPTYFLTKHEDEDTRREAVLEAVSRLPRPLVLYTSKVEDAEAWADRLRSHGLLRVGSVTGKSGEAFRRTVIERWRGVNPSGQETATGLDVVVGTSAFGLGLDVSNVRTVMHACLPETIDRYYQEIGRGGRDGRPSVAYLCCGPGDQAIAKKLNSVTMIGDELGWERWQSLLSTGEKLPGLRYRVRKSSLPKYMAEGYGRSARWNVRTLTLMAQAEIIRFQVPQWTYEDGATTQEVEQSRQEFYDEVEDLIEFELVNGNYLSHNAWIEELGKVRSAVHDAQRQALGSSIALIDSGRCVGRMIARHYQVSYGGGLLRTLAACRGCPSCRRAPETSPSHTIEPSPLLPSPHIVNDPLAGWRGNKPSLFIFFEDGSDLDQLLIRLAQRNIRVFAGLAVDSADRLQRSVPQTPIVLDDPTSILTLTETFQGPMAFVLANGVINRALHERMHAGLTSYILGPATTENPDKPGHLLRDTGDRSISAEALLRSL</sequence>
<dbReference type="SMART" id="SM00487">
    <property type="entry name" value="DEXDc"/>
    <property type="match status" value="1"/>
</dbReference>
<evidence type="ECO:0000256" key="1">
    <source>
        <dbReference type="ARBA" id="ARBA00005446"/>
    </source>
</evidence>
<dbReference type="SUPFAM" id="SSF52540">
    <property type="entry name" value="P-loop containing nucleoside triphosphate hydrolases"/>
    <property type="match status" value="1"/>
</dbReference>
<keyword evidence="11" id="KW-1185">Reference proteome</keyword>
<protein>
    <recommendedName>
        <fullName evidence="7">DNA 3'-5' helicase</fullName>
        <ecNumber evidence="7">5.6.2.4</ecNumber>
    </recommendedName>
</protein>
<dbReference type="InterPro" id="IPR001650">
    <property type="entry name" value="Helicase_C-like"/>
</dbReference>
<evidence type="ECO:0000256" key="4">
    <source>
        <dbReference type="ARBA" id="ARBA00023125"/>
    </source>
</evidence>
<comment type="catalytic activity">
    <reaction evidence="6">
        <text>Couples ATP hydrolysis with the unwinding of duplex DNA by translocating in the 3'-5' direction.</text>
        <dbReference type="EC" id="5.6.2.4"/>
    </reaction>
</comment>
<keyword evidence="2" id="KW-0547">Nucleotide-binding</keyword>
<evidence type="ECO:0000256" key="3">
    <source>
        <dbReference type="ARBA" id="ARBA00022840"/>
    </source>
</evidence>
<evidence type="ECO:0000259" key="9">
    <source>
        <dbReference type="PROSITE" id="PS51194"/>
    </source>
</evidence>
<proteinExistence type="inferred from homology"/>
<dbReference type="PROSITE" id="PS51192">
    <property type="entry name" value="HELICASE_ATP_BIND_1"/>
    <property type="match status" value="1"/>
</dbReference>
<dbReference type="InterPro" id="IPR014001">
    <property type="entry name" value="Helicase_ATP-bd"/>
</dbReference>
<evidence type="ECO:0000256" key="7">
    <source>
        <dbReference type="ARBA" id="ARBA00034808"/>
    </source>
</evidence>
<keyword evidence="4" id="KW-0238">DNA-binding</keyword>
<evidence type="ECO:0000259" key="8">
    <source>
        <dbReference type="PROSITE" id="PS51192"/>
    </source>
</evidence>
<dbReference type="PROSITE" id="PS51194">
    <property type="entry name" value="HELICASE_CTER"/>
    <property type="match status" value="1"/>
</dbReference>
<evidence type="ECO:0000313" key="11">
    <source>
        <dbReference type="Proteomes" id="UP001067235"/>
    </source>
</evidence>
<dbReference type="Pfam" id="PF00270">
    <property type="entry name" value="DEAD"/>
    <property type="match status" value="1"/>
</dbReference>
<name>A0ABT4MZ08_GORRU</name>
<comment type="caution">
    <text evidence="10">The sequence shown here is derived from an EMBL/GenBank/DDBJ whole genome shotgun (WGS) entry which is preliminary data.</text>
</comment>
<dbReference type="SMART" id="SM00490">
    <property type="entry name" value="HELICc"/>
    <property type="match status" value="1"/>
</dbReference>
<evidence type="ECO:0000256" key="2">
    <source>
        <dbReference type="ARBA" id="ARBA00022741"/>
    </source>
</evidence>
<dbReference type="EC" id="5.6.2.4" evidence="7"/>
<dbReference type="NCBIfam" id="NF041063">
    <property type="entry name" value="DpdF"/>
    <property type="match status" value="1"/>
</dbReference>
<keyword evidence="5" id="KW-0413">Isomerase</keyword>
<dbReference type="InterPro" id="IPR027417">
    <property type="entry name" value="P-loop_NTPase"/>
</dbReference>
<organism evidence="10 11">
    <name type="scientific">Gordonia rubripertincta</name>
    <name type="common">Rhodococcus corallinus</name>
    <dbReference type="NCBI Taxonomy" id="36822"/>
    <lineage>
        <taxon>Bacteria</taxon>
        <taxon>Bacillati</taxon>
        <taxon>Actinomycetota</taxon>
        <taxon>Actinomycetes</taxon>
        <taxon>Mycobacteriales</taxon>
        <taxon>Gordoniaceae</taxon>
        <taxon>Gordonia</taxon>
    </lineage>
</organism>
<evidence type="ECO:0000313" key="10">
    <source>
        <dbReference type="EMBL" id="MCZ4552242.1"/>
    </source>
</evidence>
<feature type="domain" description="Helicase ATP-binding" evidence="8">
    <location>
        <begin position="170"/>
        <end position="358"/>
    </location>
</feature>
<accession>A0ABT4MZ08</accession>
<dbReference type="Pfam" id="PF00271">
    <property type="entry name" value="Helicase_C"/>
    <property type="match status" value="1"/>
</dbReference>
<evidence type="ECO:0000256" key="5">
    <source>
        <dbReference type="ARBA" id="ARBA00023235"/>
    </source>
</evidence>
<comment type="similarity">
    <text evidence="1">Belongs to the helicase family. RecQ subfamily.</text>
</comment>
<dbReference type="EMBL" id="JAPWIE010000006">
    <property type="protein sequence ID" value="MCZ4552242.1"/>
    <property type="molecule type" value="Genomic_DNA"/>
</dbReference>